<dbReference type="Proteomes" id="UP000019678">
    <property type="component" value="Unassembled WGS sequence"/>
</dbReference>
<evidence type="ECO:0000313" key="2">
    <source>
        <dbReference type="EMBL" id="EYF03031.1"/>
    </source>
</evidence>
<feature type="region of interest" description="Disordered" evidence="1">
    <location>
        <begin position="31"/>
        <end position="50"/>
    </location>
</feature>
<comment type="caution">
    <text evidence="2">The sequence shown here is derived from an EMBL/GenBank/DDBJ whole genome shotgun (WGS) entry which is preliminary data.</text>
</comment>
<reference evidence="2 3" key="1">
    <citation type="submission" date="2013-05" db="EMBL/GenBank/DDBJ databases">
        <title>Genome assembly of Chondromyces apiculatus DSM 436.</title>
        <authorList>
            <person name="Sharma G."/>
            <person name="Khatri I."/>
            <person name="Kaur C."/>
            <person name="Mayilraj S."/>
            <person name="Subramanian S."/>
        </authorList>
    </citation>
    <scope>NUCLEOTIDE SEQUENCE [LARGE SCALE GENOMIC DNA]</scope>
    <source>
        <strain evidence="2 3">DSM 436</strain>
    </source>
</reference>
<keyword evidence="3" id="KW-1185">Reference proteome</keyword>
<dbReference type="EMBL" id="ASRX01000052">
    <property type="protein sequence ID" value="EYF03031.1"/>
    <property type="molecule type" value="Genomic_DNA"/>
</dbReference>
<accession>A0A017T3D3</accession>
<proteinExistence type="predicted"/>
<name>A0A017T3D3_9BACT</name>
<protein>
    <submittedName>
        <fullName evidence="2">Uncharacterized protein</fullName>
    </submittedName>
</protein>
<sequence>MLLMERKKPLIVAGALAVALGALLLPITPATPATPPPSKKAPAADLSSFSAENPSSPVDLVFLHHSVGGQLLTEPGPEKELIPDTNIYVTHPNGGGLRRKLEAASYKVHEAAYKSAVADKTDLFDWLPKFRGQMDQVLRVATHDDVLPEGMKNRIVMFKSCYPNNRFVKMGEAPGNPAGPDMTVWNAKASFAALLPEFARQKDTLFVYLTAPANVLKNPKVPLWKHLAKRALGKPTDAEIAVDQAELAREFNGWIRSPEGWLKDYPEKNVVVFDFYDVLTDEGASNFSKYGSEGGTDNHPSSEGNARAATAFVPFLNRAARRAGIIP</sequence>
<organism evidence="2 3">
    <name type="scientific">Chondromyces apiculatus DSM 436</name>
    <dbReference type="NCBI Taxonomy" id="1192034"/>
    <lineage>
        <taxon>Bacteria</taxon>
        <taxon>Pseudomonadati</taxon>
        <taxon>Myxococcota</taxon>
        <taxon>Polyangia</taxon>
        <taxon>Polyangiales</taxon>
        <taxon>Polyangiaceae</taxon>
        <taxon>Chondromyces</taxon>
    </lineage>
</organism>
<gene>
    <name evidence="2" type="ORF">CAP_6294</name>
</gene>
<evidence type="ECO:0000313" key="3">
    <source>
        <dbReference type="Proteomes" id="UP000019678"/>
    </source>
</evidence>
<dbReference type="RefSeq" id="WP_231511740.1">
    <property type="nucleotide sequence ID" value="NZ_ASRX01000052.1"/>
</dbReference>
<dbReference type="AlphaFoldDB" id="A0A017T3D3"/>
<evidence type="ECO:0000256" key="1">
    <source>
        <dbReference type="SAM" id="MobiDB-lite"/>
    </source>
</evidence>
<dbReference type="STRING" id="1192034.CAP_6294"/>